<evidence type="ECO:0000256" key="1">
    <source>
        <dbReference type="ARBA" id="ARBA00004167"/>
    </source>
</evidence>
<dbReference type="GO" id="GO:0030246">
    <property type="term" value="F:carbohydrate binding"/>
    <property type="evidence" value="ECO:0007669"/>
    <property type="project" value="InterPro"/>
</dbReference>
<keyword evidence="4 9" id="KW-0732">Signal</keyword>
<organism evidence="11 12">
    <name type="scientific">Entomortierella parvispora</name>
    <dbReference type="NCBI Taxonomy" id="205924"/>
    <lineage>
        <taxon>Eukaryota</taxon>
        <taxon>Fungi</taxon>
        <taxon>Fungi incertae sedis</taxon>
        <taxon>Mucoromycota</taxon>
        <taxon>Mortierellomycotina</taxon>
        <taxon>Mortierellomycetes</taxon>
        <taxon>Mortierellales</taxon>
        <taxon>Mortierellaceae</taxon>
        <taxon>Entomortierella</taxon>
    </lineage>
</organism>
<dbReference type="OrthoDB" id="27095at2759"/>
<evidence type="ECO:0000256" key="6">
    <source>
        <dbReference type="ARBA" id="ARBA00023136"/>
    </source>
</evidence>
<dbReference type="InterPro" id="IPR013784">
    <property type="entry name" value="Carb-bd-like_fold"/>
</dbReference>
<name>A0A9P3H960_9FUNG</name>
<feature type="signal peptide" evidence="9">
    <location>
        <begin position="1"/>
        <end position="29"/>
    </location>
</feature>
<feature type="domain" description="ER membrane protein complex subunit 7 beta-sandwich" evidence="10">
    <location>
        <begin position="45"/>
        <end position="156"/>
    </location>
</feature>
<dbReference type="AlphaFoldDB" id="A0A9P3H960"/>
<evidence type="ECO:0000259" key="10">
    <source>
        <dbReference type="Pfam" id="PF09430"/>
    </source>
</evidence>
<gene>
    <name evidence="11" type="ORF">EMPS_04490</name>
</gene>
<dbReference type="InterPro" id="IPR039163">
    <property type="entry name" value="EMC7"/>
</dbReference>
<evidence type="ECO:0000256" key="5">
    <source>
        <dbReference type="ARBA" id="ARBA00022989"/>
    </source>
</evidence>
<evidence type="ECO:0000256" key="8">
    <source>
        <dbReference type="SAM" id="Phobius"/>
    </source>
</evidence>
<keyword evidence="6 8" id="KW-0472">Membrane</keyword>
<feature type="compositionally biased region" description="Low complexity" evidence="7">
    <location>
        <begin position="209"/>
        <end position="225"/>
    </location>
</feature>
<evidence type="ECO:0000256" key="7">
    <source>
        <dbReference type="SAM" id="MobiDB-lite"/>
    </source>
</evidence>
<dbReference type="Proteomes" id="UP000827284">
    <property type="component" value="Unassembled WGS sequence"/>
</dbReference>
<dbReference type="GO" id="GO:0072546">
    <property type="term" value="C:EMC complex"/>
    <property type="evidence" value="ECO:0007669"/>
    <property type="project" value="TreeGrafter"/>
</dbReference>
<keyword evidence="3 8" id="KW-0812">Transmembrane</keyword>
<evidence type="ECO:0000313" key="11">
    <source>
        <dbReference type="EMBL" id="GJJ72133.1"/>
    </source>
</evidence>
<protein>
    <submittedName>
        <fullName evidence="11">ER membrane protein complex subunit 7</fullName>
    </submittedName>
</protein>
<evidence type="ECO:0000313" key="12">
    <source>
        <dbReference type="Proteomes" id="UP000827284"/>
    </source>
</evidence>
<reference evidence="11" key="1">
    <citation type="submission" date="2021-11" db="EMBL/GenBank/DDBJ databases">
        <authorList>
            <person name="Herlambang A."/>
            <person name="Guo Y."/>
            <person name="Takashima Y."/>
            <person name="Nishizawa T."/>
        </authorList>
    </citation>
    <scope>NUCLEOTIDE SEQUENCE</scope>
    <source>
        <strain evidence="11">E1425</strain>
    </source>
</reference>
<dbReference type="InterPro" id="IPR019008">
    <property type="entry name" value="Beta_sandwich_EMC7"/>
</dbReference>
<keyword evidence="5 8" id="KW-1133">Transmembrane helix</keyword>
<comment type="caution">
    <text evidence="11">The sequence shown here is derived from an EMBL/GenBank/DDBJ whole genome shotgun (WGS) entry which is preliminary data.</text>
</comment>
<evidence type="ECO:0000256" key="3">
    <source>
        <dbReference type="ARBA" id="ARBA00022692"/>
    </source>
</evidence>
<comment type="similarity">
    <text evidence="2">Belongs to the EMC7 family.</text>
</comment>
<reference evidence="11" key="2">
    <citation type="journal article" date="2022" name="Microbiol. Resour. Announc.">
        <title>Whole-Genome Sequence of Entomortierella parvispora E1425, a Mucoromycotan Fungus Associated with Burkholderiaceae-Related Endosymbiotic Bacteria.</title>
        <authorList>
            <person name="Herlambang A."/>
            <person name="Guo Y."/>
            <person name="Takashima Y."/>
            <person name="Narisawa K."/>
            <person name="Ohta H."/>
            <person name="Nishizawa T."/>
        </authorList>
    </citation>
    <scope>NUCLEOTIDE SEQUENCE</scope>
    <source>
        <strain evidence="11">E1425</strain>
    </source>
</reference>
<accession>A0A9P3H960</accession>
<feature type="chain" id="PRO_5040252828" evidence="9">
    <location>
        <begin position="30"/>
        <end position="225"/>
    </location>
</feature>
<dbReference type="Pfam" id="PF09430">
    <property type="entry name" value="EMC7_beta-sandw"/>
    <property type="match status" value="1"/>
</dbReference>
<feature type="transmembrane region" description="Helical" evidence="8">
    <location>
        <begin position="148"/>
        <end position="167"/>
    </location>
</feature>
<sequence>MKAFFPRRIVACAAALIALVSLAAPSVSAIPVAGFVVGHGESAHPRDISPRTRVVLSGGQYSTMITKDGRFIFPDVAEGTYALEVQSPQYIYPNMRLVVSDQQAKAYIVSIGADWSNNDNAITFPITLVPRAPAMYFIPREGFQIKHLFANPMMLMMGFSVIMLFVMPKLMANMDPEAMQEMQGMQEAAQMPAFEMPDISASLAKFSTGGSSSAQPAAGSAKKRH</sequence>
<comment type="subcellular location">
    <subcellularLocation>
        <location evidence="1">Membrane</location>
        <topology evidence="1">Single-pass membrane protein</topology>
    </subcellularLocation>
</comment>
<evidence type="ECO:0000256" key="2">
    <source>
        <dbReference type="ARBA" id="ARBA00008880"/>
    </source>
</evidence>
<dbReference type="PANTHER" id="PTHR13605:SF4">
    <property type="entry name" value="ER MEMBRANE PROTEIN COMPLEX SUBUNIT 7"/>
    <property type="match status" value="1"/>
</dbReference>
<dbReference type="EMBL" id="BQFW01000006">
    <property type="protein sequence ID" value="GJJ72133.1"/>
    <property type="molecule type" value="Genomic_DNA"/>
</dbReference>
<evidence type="ECO:0000256" key="4">
    <source>
        <dbReference type="ARBA" id="ARBA00022729"/>
    </source>
</evidence>
<evidence type="ECO:0000256" key="9">
    <source>
        <dbReference type="SAM" id="SignalP"/>
    </source>
</evidence>
<keyword evidence="12" id="KW-1185">Reference proteome</keyword>
<dbReference type="Gene3D" id="2.60.40.1120">
    <property type="entry name" value="Carboxypeptidase-like, regulatory domain"/>
    <property type="match status" value="1"/>
</dbReference>
<dbReference type="PANTHER" id="PTHR13605">
    <property type="entry name" value="ER MEMBRANE PROTEIN COMPLEX SUBUNIT 7"/>
    <property type="match status" value="1"/>
</dbReference>
<feature type="region of interest" description="Disordered" evidence="7">
    <location>
        <begin position="205"/>
        <end position="225"/>
    </location>
</feature>
<proteinExistence type="inferred from homology"/>
<dbReference type="SUPFAM" id="SSF49452">
    <property type="entry name" value="Starch-binding domain-like"/>
    <property type="match status" value="1"/>
</dbReference>